<dbReference type="GO" id="GO:0034039">
    <property type="term" value="F:8-oxo-7,8-dihydroguanine DNA N-glycosylase activity"/>
    <property type="evidence" value="ECO:0007669"/>
    <property type="project" value="TreeGrafter"/>
</dbReference>
<dbReference type="Pfam" id="PF00633">
    <property type="entry name" value="HHH"/>
    <property type="match status" value="1"/>
</dbReference>
<dbReference type="PANTHER" id="PTHR42944">
    <property type="entry name" value="ADENINE DNA GLYCOSYLASE"/>
    <property type="match status" value="1"/>
</dbReference>
<reference evidence="15" key="2">
    <citation type="submission" date="2022-01" db="EMBL/GenBank/DDBJ databases">
        <authorList>
            <person name="Hirooka S."/>
            <person name="Miyagishima S.Y."/>
        </authorList>
    </citation>
    <scope>NUCLEOTIDE SEQUENCE</scope>
    <source>
        <strain evidence="15">NBRC 102759</strain>
    </source>
</reference>
<dbReference type="SUPFAM" id="SSF48150">
    <property type="entry name" value="DNA-glycosylase"/>
    <property type="match status" value="1"/>
</dbReference>
<protein>
    <recommendedName>
        <fullName evidence="5">Adenine DNA glycosylase</fullName>
        <ecNumber evidence="4">3.2.2.31</ecNumber>
    </recommendedName>
</protein>
<evidence type="ECO:0000256" key="12">
    <source>
        <dbReference type="ARBA" id="ARBA00023204"/>
    </source>
</evidence>
<evidence type="ECO:0000256" key="4">
    <source>
        <dbReference type="ARBA" id="ARBA00012045"/>
    </source>
</evidence>
<dbReference type="InterPro" id="IPR000445">
    <property type="entry name" value="HhH_motif"/>
</dbReference>
<keyword evidence="6" id="KW-0004">4Fe-4S</keyword>
<dbReference type="GO" id="GO:0000701">
    <property type="term" value="F:purine-specific mismatch base pair DNA N-glycosylase activity"/>
    <property type="evidence" value="ECO:0007669"/>
    <property type="project" value="UniProtKB-EC"/>
</dbReference>
<evidence type="ECO:0000256" key="9">
    <source>
        <dbReference type="ARBA" id="ARBA00022801"/>
    </source>
</evidence>
<evidence type="ECO:0000256" key="11">
    <source>
        <dbReference type="ARBA" id="ARBA00023014"/>
    </source>
</evidence>
<dbReference type="GO" id="GO:0035485">
    <property type="term" value="F:adenine/guanine mispair binding"/>
    <property type="evidence" value="ECO:0007669"/>
    <property type="project" value="TreeGrafter"/>
</dbReference>
<dbReference type="InterPro" id="IPR003265">
    <property type="entry name" value="HhH-GPD_domain"/>
</dbReference>
<evidence type="ECO:0000256" key="3">
    <source>
        <dbReference type="ARBA" id="ARBA00008343"/>
    </source>
</evidence>
<evidence type="ECO:0000313" key="16">
    <source>
        <dbReference type="Proteomes" id="UP001061958"/>
    </source>
</evidence>
<dbReference type="GO" id="GO:0032357">
    <property type="term" value="F:oxidized purine DNA binding"/>
    <property type="evidence" value="ECO:0007669"/>
    <property type="project" value="TreeGrafter"/>
</dbReference>
<keyword evidence="11" id="KW-0411">Iron-sulfur</keyword>
<dbReference type="PANTHER" id="PTHR42944:SF1">
    <property type="entry name" value="ADENINE DNA GLYCOSYLASE"/>
    <property type="match status" value="1"/>
</dbReference>
<evidence type="ECO:0000256" key="7">
    <source>
        <dbReference type="ARBA" id="ARBA00022723"/>
    </source>
</evidence>
<dbReference type="CDD" id="cd00056">
    <property type="entry name" value="ENDO3c"/>
    <property type="match status" value="1"/>
</dbReference>
<gene>
    <name evidence="15" type="ORF">GpartN1_g4387.t1</name>
</gene>
<keyword evidence="8" id="KW-0227">DNA damage</keyword>
<keyword evidence="7" id="KW-0479">Metal-binding</keyword>
<comment type="caution">
    <text evidence="15">The sequence shown here is derived from an EMBL/GenBank/DDBJ whole genome shotgun (WGS) entry which is preliminary data.</text>
</comment>
<dbReference type="Proteomes" id="UP001061958">
    <property type="component" value="Unassembled WGS sequence"/>
</dbReference>
<dbReference type="GO" id="GO:0046872">
    <property type="term" value="F:metal ion binding"/>
    <property type="evidence" value="ECO:0007669"/>
    <property type="project" value="UniProtKB-KW"/>
</dbReference>
<dbReference type="GO" id="GO:0051539">
    <property type="term" value="F:4 iron, 4 sulfur cluster binding"/>
    <property type="evidence" value="ECO:0007669"/>
    <property type="project" value="UniProtKB-KW"/>
</dbReference>
<dbReference type="PROSITE" id="PS01155">
    <property type="entry name" value="ENDONUCLEASE_III_2"/>
    <property type="match status" value="1"/>
</dbReference>
<dbReference type="InterPro" id="IPR011257">
    <property type="entry name" value="DNA_glycosylase"/>
</dbReference>
<name>A0A9C7URA6_9RHOD</name>
<reference evidence="15" key="1">
    <citation type="journal article" date="2022" name="Proc. Natl. Acad. Sci. U.S.A.">
        <title>Life cycle and functional genomics of the unicellular red alga Galdieria for elucidating algal and plant evolution and industrial use.</title>
        <authorList>
            <person name="Hirooka S."/>
            <person name="Itabashi T."/>
            <person name="Ichinose T.M."/>
            <person name="Onuma R."/>
            <person name="Fujiwara T."/>
            <person name="Yamashita S."/>
            <person name="Jong L.W."/>
            <person name="Tomita R."/>
            <person name="Iwane A.H."/>
            <person name="Miyagishima S.Y."/>
        </authorList>
    </citation>
    <scope>NUCLEOTIDE SEQUENCE</scope>
    <source>
        <strain evidence="15">NBRC 102759</strain>
    </source>
</reference>
<dbReference type="FunFam" id="1.10.340.30:FF:000002">
    <property type="entry name" value="Adenine DNA glycosylase"/>
    <property type="match status" value="1"/>
</dbReference>
<dbReference type="Gene3D" id="1.10.340.30">
    <property type="entry name" value="Hypothetical protein, domain 2"/>
    <property type="match status" value="1"/>
</dbReference>
<dbReference type="Pfam" id="PF00730">
    <property type="entry name" value="HhH-GPD"/>
    <property type="match status" value="1"/>
</dbReference>
<dbReference type="InterPro" id="IPR004036">
    <property type="entry name" value="Endonuclease-III-like_CS2"/>
</dbReference>
<evidence type="ECO:0000256" key="2">
    <source>
        <dbReference type="ARBA" id="ARBA00001966"/>
    </source>
</evidence>
<comment type="catalytic activity">
    <reaction evidence="1">
        <text>Hydrolyzes free adenine bases from 7,8-dihydro-8-oxoguanine:adenine mismatched double-stranded DNA, leaving an apurinic site.</text>
        <dbReference type="EC" id="3.2.2.31"/>
    </reaction>
</comment>
<proteinExistence type="inferred from homology"/>
<keyword evidence="13" id="KW-0326">Glycosidase</keyword>
<keyword evidence="9" id="KW-0378">Hydrolase</keyword>
<dbReference type="Gene3D" id="1.10.1670.10">
    <property type="entry name" value="Helix-hairpin-Helix base-excision DNA repair enzymes (C-terminal)"/>
    <property type="match status" value="1"/>
</dbReference>
<dbReference type="InterPro" id="IPR044298">
    <property type="entry name" value="MIG/MutY"/>
</dbReference>
<evidence type="ECO:0000313" key="15">
    <source>
        <dbReference type="EMBL" id="GJQ12596.1"/>
    </source>
</evidence>
<feature type="domain" description="HhH-GPD" evidence="14">
    <location>
        <begin position="102"/>
        <end position="253"/>
    </location>
</feature>
<sequence length="471" mass="54955">MLVNDDHSTQKNLPSSSCIRKKRTVSRIKQNPKQKMGDIEDLLKYLCQRDKKNSWLTVEKEISSFQHSLLEWYRQNKRQLPWRQTLMEQHPNPYHIWVSETMLQQTRVTSVIEYYKKWLQTFPDIPSLAASSLERVNEIWAGLGYYRRAKLLYEGAKTIMSCFDGQVPEDIRLLQSIPGIGPYTAAAIASIAFNKPYAVCDGNVFRVLSRLFSIDLDISSSDNQSFFRSLAQFLIFKDKAADYNQAMMELGATVCTPKNFDCKHCPVHHWCNSFQTATERQVPLNDIVGQYPVKFNRVKQSNEELQVYLIVFANYFLMLKNVSRNLLGNLWHFPYVTLKRNGNELTEDEKLQHERCLSRVLHSCGYPLNDTNDLLKLLYESAIPIGQVEHLFTHIKQTIYVKFVRLSSETSLVVENSSHRIGGIDPNDESIEYRWLTKEQMETSAISRQMKKVMELYQQQKKQKFIHSFFC</sequence>
<dbReference type="GO" id="GO:0005634">
    <property type="term" value="C:nucleus"/>
    <property type="evidence" value="ECO:0007669"/>
    <property type="project" value="TreeGrafter"/>
</dbReference>
<dbReference type="Gene3D" id="3.90.79.10">
    <property type="entry name" value="Nucleoside Triphosphate Pyrophosphohydrolase"/>
    <property type="match status" value="1"/>
</dbReference>
<keyword evidence="12" id="KW-0234">DNA repair</keyword>
<dbReference type="InterPro" id="IPR023170">
    <property type="entry name" value="HhH_base_excis_C"/>
</dbReference>
<dbReference type="InterPro" id="IPR015797">
    <property type="entry name" value="NUDIX_hydrolase-like_dom_sf"/>
</dbReference>
<keyword evidence="10" id="KW-0408">Iron</keyword>
<dbReference type="SUPFAM" id="SSF55811">
    <property type="entry name" value="Nudix"/>
    <property type="match status" value="1"/>
</dbReference>
<evidence type="ECO:0000256" key="5">
    <source>
        <dbReference type="ARBA" id="ARBA00022023"/>
    </source>
</evidence>
<evidence type="ECO:0000256" key="1">
    <source>
        <dbReference type="ARBA" id="ARBA00000843"/>
    </source>
</evidence>
<dbReference type="GO" id="GO:0006298">
    <property type="term" value="P:mismatch repair"/>
    <property type="evidence" value="ECO:0007669"/>
    <property type="project" value="TreeGrafter"/>
</dbReference>
<evidence type="ECO:0000256" key="8">
    <source>
        <dbReference type="ARBA" id="ARBA00022763"/>
    </source>
</evidence>
<dbReference type="OrthoDB" id="10248838at2759"/>
<evidence type="ECO:0000256" key="6">
    <source>
        <dbReference type="ARBA" id="ARBA00022485"/>
    </source>
</evidence>
<dbReference type="GO" id="GO:0006284">
    <property type="term" value="P:base-excision repair"/>
    <property type="evidence" value="ECO:0007669"/>
    <property type="project" value="InterPro"/>
</dbReference>
<evidence type="ECO:0000256" key="13">
    <source>
        <dbReference type="ARBA" id="ARBA00023295"/>
    </source>
</evidence>
<comment type="cofactor">
    <cofactor evidence="2">
        <name>[4Fe-4S] cluster</name>
        <dbReference type="ChEBI" id="CHEBI:49883"/>
    </cofactor>
</comment>
<evidence type="ECO:0000256" key="10">
    <source>
        <dbReference type="ARBA" id="ARBA00023004"/>
    </source>
</evidence>
<organism evidence="15 16">
    <name type="scientific">Galdieria partita</name>
    <dbReference type="NCBI Taxonomy" id="83374"/>
    <lineage>
        <taxon>Eukaryota</taxon>
        <taxon>Rhodophyta</taxon>
        <taxon>Bangiophyceae</taxon>
        <taxon>Galdieriales</taxon>
        <taxon>Galdieriaceae</taxon>
        <taxon>Galdieria</taxon>
    </lineage>
</organism>
<keyword evidence="16" id="KW-1185">Reference proteome</keyword>
<dbReference type="SMART" id="SM00478">
    <property type="entry name" value="ENDO3c"/>
    <property type="match status" value="1"/>
</dbReference>
<comment type="similarity">
    <text evidence="3">Belongs to the Nth/MutY family.</text>
</comment>
<evidence type="ECO:0000259" key="14">
    <source>
        <dbReference type="SMART" id="SM00478"/>
    </source>
</evidence>
<accession>A0A9C7URA6</accession>
<dbReference type="EMBL" id="BQMJ01000035">
    <property type="protein sequence ID" value="GJQ12596.1"/>
    <property type="molecule type" value="Genomic_DNA"/>
</dbReference>
<dbReference type="AlphaFoldDB" id="A0A9C7URA6"/>
<dbReference type="EC" id="3.2.2.31" evidence="4"/>